<name>A0A656YYK8_9EURY</name>
<organism evidence="2 3">
    <name type="scientific">candidate division MSBL1 archaeon SCGC-AAA259J03</name>
    <dbReference type="NCBI Taxonomy" id="1698269"/>
    <lineage>
        <taxon>Archaea</taxon>
        <taxon>Methanobacteriati</taxon>
        <taxon>Methanobacteriota</taxon>
        <taxon>candidate division MSBL1</taxon>
    </lineage>
</organism>
<dbReference type="EMBL" id="LHXT01000052">
    <property type="protein sequence ID" value="KXA97450.1"/>
    <property type="molecule type" value="Genomic_DNA"/>
</dbReference>
<accession>A0A656YYK8</accession>
<comment type="caution">
    <text evidence="2">The sequence shown here is derived from an EMBL/GenBank/DDBJ whole genome shotgun (WGS) entry which is preliminary data.</text>
</comment>
<evidence type="ECO:0000256" key="1">
    <source>
        <dbReference type="SAM" id="MobiDB-lite"/>
    </source>
</evidence>
<proteinExistence type="predicted"/>
<sequence>MKKPGTAPSTSGNVDKHSQEKGREKVENLNELILETLFSPKELTIAIDFTTIPYYGEENPMLVSDSRQSGASISWFGGAQQQD</sequence>
<feature type="region of interest" description="Disordered" evidence="1">
    <location>
        <begin position="1"/>
        <end position="23"/>
    </location>
</feature>
<keyword evidence="3" id="KW-1185">Reference proteome</keyword>
<evidence type="ECO:0000313" key="3">
    <source>
        <dbReference type="Proteomes" id="UP000070257"/>
    </source>
</evidence>
<evidence type="ECO:0000313" key="2">
    <source>
        <dbReference type="EMBL" id="KXA97450.1"/>
    </source>
</evidence>
<dbReference type="Proteomes" id="UP000070257">
    <property type="component" value="Unassembled WGS sequence"/>
</dbReference>
<protein>
    <submittedName>
        <fullName evidence="2">Uncharacterized protein</fullName>
    </submittedName>
</protein>
<feature type="compositionally biased region" description="Basic and acidic residues" evidence="1">
    <location>
        <begin position="14"/>
        <end position="23"/>
    </location>
</feature>
<reference evidence="2 3" key="1">
    <citation type="journal article" date="2016" name="Sci. Rep.">
        <title>Metabolic traits of an uncultured archaeal lineage -MSBL1- from brine pools of the Red Sea.</title>
        <authorList>
            <person name="Mwirichia R."/>
            <person name="Alam I."/>
            <person name="Rashid M."/>
            <person name="Vinu M."/>
            <person name="Ba-Alawi W."/>
            <person name="Anthony Kamau A."/>
            <person name="Kamanda Ngugi D."/>
            <person name="Goker M."/>
            <person name="Klenk H.P."/>
            <person name="Bajic V."/>
            <person name="Stingl U."/>
        </authorList>
    </citation>
    <scope>NUCLEOTIDE SEQUENCE [LARGE SCALE GENOMIC DNA]</scope>
    <source>
        <strain evidence="2">SCGC-AAA259J03</strain>
    </source>
</reference>
<gene>
    <name evidence="2" type="ORF">AKJ39_03300</name>
</gene>
<dbReference type="AlphaFoldDB" id="A0A656YYK8"/>